<accession>A0A2J7TFH9</accession>
<name>A0A2J7TFH9_METSI</name>
<dbReference type="EMBL" id="PDZR01000015">
    <property type="protein sequence ID" value="PNG25520.1"/>
    <property type="molecule type" value="Genomic_DNA"/>
</dbReference>
<evidence type="ECO:0000313" key="3">
    <source>
        <dbReference type="EMBL" id="PNG25520.1"/>
    </source>
</evidence>
<protein>
    <submittedName>
        <fullName evidence="3">Uncharacterized protein</fullName>
    </submittedName>
</protein>
<evidence type="ECO:0000256" key="2">
    <source>
        <dbReference type="SAM" id="Phobius"/>
    </source>
</evidence>
<dbReference type="RefSeq" id="WP_102844258.1">
    <property type="nucleotide sequence ID" value="NZ_PDZR01000015.1"/>
</dbReference>
<comment type="caution">
    <text evidence="3">The sequence shown here is derived from an EMBL/GenBank/DDBJ whole genome shotgun (WGS) entry which is preliminary data.</text>
</comment>
<reference evidence="3 4" key="1">
    <citation type="submission" date="2017-10" db="EMBL/GenBank/DDBJ databases">
        <title>Genome announcement of Methylocella silvestris TVC from permafrost.</title>
        <authorList>
            <person name="Wang J."/>
            <person name="Geng K."/>
            <person name="Ul-Haque F."/>
            <person name="Crombie A.T."/>
            <person name="Street L.E."/>
            <person name="Wookey P.A."/>
            <person name="Murrell J.C."/>
            <person name="Pratscher J."/>
        </authorList>
    </citation>
    <scope>NUCLEOTIDE SEQUENCE [LARGE SCALE GENOMIC DNA]</scope>
    <source>
        <strain evidence="3 4">TVC</strain>
    </source>
</reference>
<evidence type="ECO:0000313" key="4">
    <source>
        <dbReference type="Proteomes" id="UP000236286"/>
    </source>
</evidence>
<keyword evidence="1" id="KW-0175">Coiled coil</keyword>
<keyword evidence="2" id="KW-0472">Membrane</keyword>
<organism evidence="3 4">
    <name type="scientific">Methylocella silvestris</name>
    <dbReference type="NCBI Taxonomy" id="199596"/>
    <lineage>
        <taxon>Bacteria</taxon>
        <taxon>Pseudomonadati</taxon>
        <taxon>Pseudomonadota</taxon>
        <taxon>Alphaproteobacteria</taxon>
        <taxon>Hyphomicrobiales</taxon>
        <taxon>Beijerinckiaceae</taxon>
        <taxon>Methylocella</taxon>
    </lineage>
</organism>
<feature type="transmembrane region" description="Helical" evidence="2">
    <location>
        <begin position="12"/>
        <end position="33"/>
    </location>
</feature>
<sequence>MAVPDATDVWSNIVSGGVGTALGVLGTIIVAVLNRQPSMATIVDARIRTLIEGYEKHVEDLQHEIQKLEAKVDTLTRALAAAHAYRFSGKIDDV</sequence>
<gene>
    <name evidence="3" type="ORF">CR492_13475</name>
</gene>
<keyword evidence="2" id="KW-0812">Transmembrane</keyword>
<evidence type="ECO:0000256" key="1">
    <source>
        <dbReference type="SAM" id="Coils"/>
    </source>
</evidence>
<keyword evidence="2" id="KW-1133">Transmembrane helix</keyword>
<dbReference type="AlphaFoldDB" id="A0A2J7TFH9"/>
<proteinExistence type="predicted"/>
<feature type="coiled-coil region" evidence="1">
    <location>
        <begin position="51"/>
        <end position="78"/>
    </location>
</feature>
<dbReference type="OrthoDB" id="8450084at2"/>
<dbReference type="Proteomes" id="UP000236286">
    <property type="component" value="Unassembled WGS sequence"/>
</dbReference>